<evidence type="ECO:0000256" key="1">
    <source>
        <dbReference type="ARBA" id="ARBA00004479"/>
    </source>
</evidence>
<dbReference type="SUPFAM" id="SSF56112">
    <property type="entry name" value="Protein kinase-like (PK-like)"/>
    <property type="match status" value="1"/>
</dbReference>
<evidence type="ECO:0000256" key="4">
    <source>
        <dbReference type="ARBA" id="ARBA00022729"/>
    </source>
</evidence>
<evidence type="ECO:0000256" key="2">
    <source>
        <dbReference type="ARBA" id="ARBA00022527"/>
    </source>
</evidence>
<name>A0A7J7G2J2_CAMSI</name>
<sequence length="321" mass="36354">MKHKTSFQSFRNRASRSSVAFDARADRFGVQKFNIRQDNYEVKTVVEEAHWGQFNSEIITLLHFFHSRSSHFNGGCSSNLSHLRISDFLTFVQRFLISCLLAELLDIVPKVFSRHFGRVSHKADVYSYGILVLKMVRGKENIGQSIEDTSDLSFPHSIYKKLECDRDIGLHGIESEEDEKVAQNMILVGLCCIQANPSERLAINKNLSRDLRSSAQQPTRAASAKYARDQKLLEPGIFRSSGGMSAGADRQLGMHFCILLRGRCPSTPTWRCPGPAKGRCPLDPRELTGQLDPRHNQRSGNLESFIITNFSERHNSGWIRI</sequence>
<comment type="subcellular location">
    <subcellularLocation>
        <location evidence="1">Membrane</location>
        <topology evidence="1">Single-pass type I membrane protein</topology>
    </subcellularLocation>
</comment>
<dbReference type="GO" id="GO:0016020">
    <property type="term" value="C:membrane"/>
    <property type="evidence" value="ECO:0007669"/>
    <property type="project" value="UniProtKB-SubCell"/>
</dbReference>
<organism evidence="8 9">
    <name type="scientific">Camellia sinensis</name>
    <name type="common">Tea plant</name>
    <name type="synonym">Thea sinensis</name>
    <dbReference type="NCBI Taxonomy" id="4442"/>
    <lineage>
        <taxon>Eukaryota</taxon>
        <taxon>Viridiplantae</taxon>
        <taxon>Streptophyta</taxon>
        <taxon>Embryophyta</taxon>
        <taxon>Tracheophyta</taxon>
        <taxon>Spermatophyta</taxon>
        <taxon>Magnoliopsida</taxon>
        <taxon>eudicotyledons</taxon>
        <taxon>Gunneridae</taxon>
        <taxon>Pentapetalae</taxon>
        <taxon>asterids</taxon>
        <taxon>Ericales</taxon>
        <taxon>Theaceae</taxon>
        <taxon>Camellia</taxon>
    </lineage>
</organism>
<protein>
    <recommendedName>
        <fullName evidence="10">Serine-threonine/tyrosine-protein kinase catalytic domain-containing protein</fullName>
    </recommendedName>
</protein>
<dbReference type="PANTHER" id="PTHR27009">
    <property type="entry name" value="RUST RESISTANCE KINASE LR10-RELATED"/>
    <property type="match status" value="1"/>
</dbReference>
<dbReference type="AlphaFoldDB" id="A0A7J7G2J2"/>
<dbReference type="GO" id="GO:0004674">
    <property type="term" value="F:protein serine/threonine kinase activity"/>
    <property type="evidence" value="ECO:0007669"/>
    <property type="project" value="UniProtKB-KW"/>
</dbReference>
<keyword evidence="2" id="KW-0808">Transferase</keyword>
<keyword evidence="2" id="KW-0723">Serine/threonine-protein kinase</keyword>
<gene>
    <name evidence="8" type="ORF">HYC85_030706</name>
</gene>
<keyword evidence="3" id="KW-0812">Transmembrane</keyword>
<evidence type="ECO:0000256" key="7">
    <source>
        <dbReference type="ARBA" id="ARBA00023180"/>
    </source>
</evidence>
<evidence type="ECO:0000313" key="9">
    <source>
        <dbReference type="Proteomes" id="UP000593564"/>
    </source>
</evidence>
<evidence type="ECO:0008006" key="10">
    <source>
        <dbReference type="Google" id="ProtNLM"/>
    </source>
</evidence>
<evidence type="ECO:0000313" key="8">
    <source>
        <dbReference type="EMBL" id="KAF5934535.1"/>
    </source>
</evidence>
<reference evidence="8 9" key="2">
    <citation type="submission" date="2020-07" db="EMBL/GenBank/DDBJ databases">
        <title>Genome assembly of wild tea tree DASZ reveals pedigree and selection history of tea varieties.</title>
        <authorList>
            <person name="Zhang W."/>
        </authorList>
    </citation>
    <scope>NUCLEOTIDE SEQUENCE [LARGE SCALE GENOMIC DNA]</scope>
    <source>
        <strain evidence="9">cv. G240</strain>
        <tissue evidence="8">Leaf</tissue>
    </source>
</reference>
<accession>A0A7J7G2J2</accession>
<evidence type="ECO:0000256" key="5">
    <source>
        <dbReference type="ARBA" id="ARBA00022989"/>
    </source>
</evidence>
<dbReference type="Proteomes" id="UP000593564">
    <property type="component" value="Unassembled WGS sequence"/>
</dbReference>
<comment type="caution">
    <text evidence="8">The sequence shown here is derived from an EMBL/GenBank/DDBJ whole genome shotgun (WGS) entry which is preliminary data.</text>
</comment>
<reference evidence="9" key="1">
    <citation type="journal article" date="2020" name="Nat. Commun.">
        <title>Genome assembly of wild tea tree DASZ reveals pedigree and selection history of tea varieties.</title>
        <authorList>
            <person name="Zhang W."/>
            <person name="Zhang Y."/>
            <person name="Qiu H."/>
            <person name="Guo Y."/>
            <person name="Wan H."/>
            <person name="Zhang X."/>
            <person name="Scossa F."/>
            <person name="Alseekh S."/>
            <person name="Zhang Q."/>
            <person name="Wang P."/>
            <person name="Xu L."/>
            <person name="Schmidt M.H."/>
            <person name="Jia X."/>
            <person name="Li D."/>
            <person name="Zhu A."/>
            <person name="Guo F."/>
            <person name="Chen W."/>
            <person name="Ni D."/>
            <person name="Usadel B."/>
            <person name="Fernie A.R."/>
            <person name="Wen W."/>
        </authorList>
    </citation>
    <scope>NUCLEOTIDE SEQUENCE [LARGE SCALE GENOMIC DNA]</scope>
    <source>
        <strain evidence="9">cv. G240</strain>
    </source>
</reference>
<keyword evidence="9" id="KW-1185">Reference proteome</keyword>
<keyword evidence="4" id="KW-0732">Signal</keyword>
<dbReference type="InterPro" id="IPR011009">
    <property type="entry name" value="Kinase-like_dom_sf"/>
</dbReference>
<evidence type="ECO:0000256" key="6">
    <source>
        <dbReference type="ARBA" id="ARBA00023136"/>
    </source>
</evidence>
<dbReference type="EMBL" id="JACBKZ010000014">
    <property type="protein sequence ID" value="KAF5934535.1"/>
    <property type="molecule type" value="Genomic_DNA"/>
</dbReference>
<dbReference type="InterPro" id="IPR045874">
    <property type="entry name" value="LRK10/LRL21-25-like"/>
</dbReference>
<evidence type="ECO:0000256" key="3">
    <source>
        <dbReference type="ARBA" id="ARBA00022692"/>
    </source>
</evidence>
<keyword evidence="2" id="KW-0418">Kinase</keyword>
<dbReference type="Gene3D" id="1.10.510.10">
    <property type="entry name" value="Transferase(Phosphotransferase) domain 1"/>
    <property type="match status" value="1"/>
</dbReference>
<proteinExistence type="predicted"/>
<keyword evidence="5" id="KW-1133">Transmembrane helix</keyword>
<keyword evidence="6" id="KW-0472">Membrane</keyword>
<keyword evidence="7" id="KW-0325">Glycoprotein</keyword>